<dbReference type="Proteomes" id="UP000679848">
    <property type="component" value="Chromosome"/>
</dbReference>
<evidence type="ECO:0000313" key="3">
    <source>
        <dbReference type="Proteomes" id="UP000679848"/>
    </source>
</evidence>
<keyword evidence="1" id="KW-1133">Transmembrane helix</keyword>
<dbReference type="AlphaFoldDB" id="A0A810QA94"/>
<sequence length="208" mass="22862">MTKTSEIRQAPAQRRVGTLTLGATLIVAGGVMMVSLFWPEADLRWAVKASPLILISLGVETLLAARSGSRIKYDWAGMVLCFVLVAAAMCLYAAAWWMAWLPEHGSYFDGSRTGDESSLMLDYTAFNGTDFQLLEMESGDVIRMEIVNDQGSVDVSVIEDEDREPVFDSEALATGSYSIEIPRDGSYELWVTGHQAAGSAYFRRERAA</sequence>
<keyword evidence="3" id="KW-1185">Reference proteome</keyword>
<organism evidence="2 3">
    <name type="scientific">Pusillibacter faecalis</name>
    <dbReference type="NCBI Taxonomy" id="2714358"/>
    <lineage>
        <taxon>Bacteria</taxon>
        <taxon>Bacillati</taxon>
        <taxon>Bacillota</taxon>
        <taxon>Clostridia</taxon>
        <taxon>Eubacteriales</taxon>
        <taxon>Oscillospiraceae</taxon>
        <taxon>Pusillibacter</taxon>
    </lineage>
</organism>
<evidence type="ECO:0000256" key="1">
    <source>
        <dbReference type="SAM" id="Phobius"/>
    </source>
</evidence>
<proteinExistence type="predicted"/>
<dbReference type="KEGG" id="pfaa:MM59RIKEN_21930"/>
<name>A0A810QA94_9FIRM</name>
<accession>A0A810QA94</accession>
<gene>
    <name evidence="2" type="ORF">MM59RIKEN_21930</name>
</gene>
<evidence type="ECO:0000313" key="2">
    <source>
        <dbReference type="EMBL" id="BCK84874.1"/>
    </source>
</evidence>
<feature type="transmembrane region" description="Helical" evidence="1">
    <location>
        <begin position="45"/>
        <end position="63"/>
    </location>
</feature>
<keyword evidence="1" id="KW-0472">Membrane</keyword>
<feature type="transmembrane region" description="Helical" evidence="1">
    <location>
        <begin position="75"/>
        <end position="99"/>
    </location>
</feature>
<dbReference type="RefSeq" id="WP_187029740.1">
    <property type="nucleotide sequence ID" value="NZ_AP023420.1"/>
</dbReference>
<feature type="transmembrane region" description="Helical" evidence="1">
    <location>
        <begin position="21"/>
        <end position="39"/>
    </location>
</feature>
<dbReference type="EMBL" id="AP023420">
    <property type="protein sequence ID" value="BCK84874.1"/>
    <property type="molecule type" value="Genomic_DNA"/>
</dbReference>
<protein>
    <submittedName>
        <fullName evidence="2">Uncharacterized protein</fullName>
    </submittedName>
</protein>
<reference evidence="2" key="1">
    <citation type="submission" date="2020-09" db="EMBL/GenBank/DDBJ databases">
        <title>New species isolated from human feces.</title>
        <authorList>
            <person name="Kitahara M."/>
            <person name="Shigeno Y."/>
            <person name="Shime M."/>
            <person name="Matsumoto Y."/>
            <person name="Nakamura S."/>
            <person name="Motooka D."/>
            <person name="Fukuoka S."/>
            <person name="Nishikawa H."/>
            <person name="Benno Y."/>
        </authorList>
    </citation>
    <scope>NUCLEOTIDE SEQUENCE</scope>
    <source>
        <strain evidence="2">MM59</strain>
    </source>
</reference>
<keyword evidence="1" id="KW-0812">Transmembrane</keyword>